<reference evidence="1 2" key="1">
    <citation type="submission" date="2024-01" db="EMBL/GenBank/DDBJ databases">
        <title>Genomic insights into the taxonomy and metabolism of the cyanobacterium Pannus brasiliensis CCIBt3594.</title>
        <authorList>
            <person name="Machado M."/>
            <person name="Botero N.B."/>
            <person name="Andreote A.P.D."/>
            <person name="Feitosa A.M.T."/>
            <person name="Popin R."/>
            <person name="Sivonen K."/>
            <person name="Fiore M.F."/>
        </authorList>
    </citation>
    <scope>NUCLEOTIDE SEQUENCE [LARGE SCALE GENOMIC DNA]</scope>
    <source>
        <strain evidence="1 2">CCIBt3594</strain>
    </source>
</reference>
<protein>
    <submittedName>
        <fullName evidence="1">Uncharacterized protein</fullName>
    </submittedName>
</protein>
<sequence>MLDQANFLAYLGDFLDAYDKQSDKILGNSLAFAAWYEYLSANLSESELKPALQCALVHFEFLPSPKQVVEAFKGSREVLAWEEWQKCVNASKSRNTDDILLSLQGDKALASIGGFPRLASEDPNKLHSFVSKEFVSRWVMYERAIAAKVVEPPAPKLKAAIEEPKTEEWKPWTSEALAQFRENGKKMFGDKWVDRVLENTGE</sequence>
<gene>
    <name evidence="1" type="ORF">V0288_11185</name>
</gene>
<evidence type="ECO:0000313" key="1">
    <source>
        <dbReference type="EMBL" id="MEG3437683.1"/>
    </source>
</evidence>
<dbReference type="RefSeq" id="WP_332865163.1">
    <property type="nucleotide sequence ID" value="NZ_JBAFSM010000018.1"/>
</dbReference>
<keyword evidence="2" id="KW-1185">Reference proteome</keyword>
<dbReference type="Proteomes" id="UP001328733">
    <property type="component" value="Unassembled WGS sequence"/>
</dbReference>
<accession>A0AAW9QKR0</accession>
<dbReference type="EMBL" id="JBAFSM010000018">
    <property type="protein sequence ID" value="MEG3437683.1"/>
    <property type="molecule type" value="Genomic_DNA"/>
</dbReference>
<proteinExistence type="predicted"/>
<comment type="caution">
    <text evidence="1">The sequence shown here is derived from an EMBL/GenBank/DDBJ whole genome shotgun (WGS) entry which is preliminary data.</text>
</comment>
<evidence type="ECO:0000313" key="2">
    <source>
        <dbReference type="Proteomes" id="UP001328733"/>
    </source>
</evidence>
<organism evidence="1 2">
    <name type="scientific">Pannus brasiliensis CCIBt3594</name>
    <dbReference type="NCBI Taxonomy" id="1427578"/>
    <lineage>
        <taxon>Bacteria</taxon>
        <taxon>Bacillati</taxon>
        <taxon>Cyanobacteriota</taxon>
        <taxon>Cyanophyceae</taxon>
        <taxon>Oscillatoriophycideae</taxon>
        <taxon>Chroococcales</taxon>
        <taxon>Microcystaceae</taxon>
        <taxon>Pannus</taxon>
    </lineage>
</organism>
<name>A0AAW9QKR0_9CHRO</name>
<dbReference type="AlphaFoldDB" id="A0AAW9QKR0"/>